<dbReference type="PANTHER" id="PTHR41299:SF1">
    <property type="entry name" value="THIAMINE PYROPHOSPHOKINASE"/>
    <property type="match status" value="1"/>
</dbReference>
<keyword evidence="8" id="KW-1185">Reference proteome</keyword>
<keyword evidence="1 7" id="KW-0808">Transferase</keyword>
<dbReference type="InterPro" id="IPR053149">
    <property type="entry name" value="TPK"/>
</dbReference>
<dbReference type="NCBIfam" id="TIGR01378">
    <property type="entry name" value="thi_PPkinase"/>
    <property type="match status" value="1"/>
</dbReference>
<dbReference type="InterPro" id="IPR036371">
    <property type="entry name" value="TPK_B1-bd_sf"/>
</dbReference>
<dbReference type="PANTHER" id="PTHR41299">
    <property type="entry name" value="THIAMINE PYROPHOSPHOKINASE"/>
    <property type="match status" value="1"/>
</dbReference>
<dbReference type="SUPFAM" id="SSF63862">
    <property type="entry name" value="Thiamin pyrophosphokinase, substrate-binding domain"/>
    <property type="match status" value="1"/>
</dbReference>
<dbReference type="RefSeq" id="WP_380703404.1">
    <property type="nucleotide sequence ID" value="NZ_JBHSAP010000009.1"/>
</dbReference>
<accession>A0ABV8JF70</accession>
<evidence type="ECO:0000256" key="5">
    <source>
        <dbReference type="NCBIfam" id="TIGR01378"/>
    </source>
</evidence>
<name>A0ABV8JF70_9BACL</name>
<dbReference type="EC" id="2.7.6.2" evidence="5"/>
<dbReference type="InterPro" id="IPR007373">
    <property type="entry name" value="Thiamin_PyroPKinase_B1-bd"/>
</dbReference>
<evidence type="ECO:0000256" key="1">
    <source>
        <dbReference type="ARBA" id="ARBA00022679"/>
    </source>
</evidence>
<dbReference type="Pfam" id="PF04263">
    <property type="entry name" value="TPK_catalytic"/>
    <property type="match status" value="1"/>
</dbReference>
<dbReference type="SUPFAM" id="SSF63999">
    <property type="entry name" value="Thiamin pyrophosphokinase, catalytic domain"/>
    <property type="match status" value="1"/>
</dbReference>
<evidence type="ECO:0000256" key="3">
    <source>
        <dbReference type="ARBA" id="ARBA00022777"/>
    </source>
</evidence>
<evidence type="ECO:0000313" key="8">
    <source>
        <dbReference type="Proteomes" id="UP001595843"/>
    </source>
</evidence>
<proteinExistence type="predicted"/>
<feature type="domain" description="Thiamin pyrophosphokinase thiamin-binding" evidence="6">
    <location>
        <begin position="152"/>
        <end position="210"/>
    </location>
</feature>
<protein>
    <recommendedName>
        <fullName evidence="5">Thiamine diphosphokinase</fullName>
        <ecNumber evidence="5">2.7.6.2</ecNumber>
    </recommendedName>
</protein>
<dbReference type="GO" id="GO:0004788">
    <property type="term" value="F:thiamine diphosphokinase activity"/>
    <property type="evidence" value="ECO:0007669"/>
    <property type="project" value="UniProtKB-EC"/>
</dbReference>
<evidence type="ECO:0000313" key="7">
    <source>
        <dbReference type="EMBL" id="MFC4076450.1"/>
    </source>
</evidence>
<evidence type="ECO:0000256" key="4">
    <source>
        <dbReference type="ARBA" id="ARBA00022840"/>
    </source>
</evidence>
<evidence type="ECO:0000256" key="2">
    <source>
        <dbReference type="ARBA" id="ARBA00022741"/>
    </source>
</evidence>
<gene>
    <name evidence="7" type="ORF">ACFOUO_06460</name>
</gene>
<comment type="caution">
    <text evidence="7">The sequence shown here is derived from an EMBL/GenBank/DDBJ whole genome shotgun (WGS) entry which is preliminary data.</text>
</comment>
<dbReference type="InterPro" id="IPR007371">
    <property type="entry name" value="TPK_catalytic"/>
</dbReference>
<keyword evidence="4" id="KW-0067">ATP-binding</keyword>
<dbReference type="EMBL" id="JBHSAP010000009">
    <property type="protein sequence ID" value="MFC4076450.1"/>
    <property type="molecule type" value="Genomic_DNA"/>
</dbReference>
<dbReference type="Pfam" id="PF04265">
    <property type="entry name" value="TPK_B1_binding"/>
    <property type="match status" value="1"/>
</dbReference>
<dbReference type="InterPro" id="IPR006282">
    <property type="entry name" value="Thi_PPkinase"/>
</dbReference>
<organism evidence="7 8">
    <name type="scientific">Salinithrix halophila</name>
    <dbReference type="NCBI Taxonomy" id="1485204"/>
    <lineage>
        <taxon>Bacteria</taxon>
        <taxon>Bacillati</taxon>
        <taxon>Bacillota</taxon>
        <taxon>Bacilli</taxon>
        <taxon>Bacillales</taxon>
        <taxon>Thermoactinomycetaceae</taxon>
        <taxon>Salinithrix</taxon>
    </lineage>
</organism>
<dbReference type="InterPro" id="IPR036759">
    <property type="entry name" value="TPK_catalytic_sf"/>
</dbReference>
<dbReference type="Gene3D" id="3.40.50.10240">
    <property type="entry name" value="Thiamin pyrophosphokinase, catalytic domain"/>
    <property type="match status" value="1"/>
</dbReference>
<sequence>MGCRRVVIVAGGETDLSDLKQIQAEDTVIGVDGGILPLLENSVPFHRAVGDFDTVATEVVQRLLERGIPVEELPAAKDMTDTRYAVERGLEEDPEEILILGGLGGPRMDHAFANLLLLERIEACGVHGVIRNQYNRIRLLTGERGALVMTGGEFRYVSLLALTDRVEGVTLEGFLYPLTHACLTRENPVGISNELTGKTAHVRIREGQLLVMESRDR</sequence>
<keyword evidence="3" id="KW-0418">Kinase</keyword>
<dbReference type="CDD" id="cd07995">
    <property type="entry name" value="TPK"/>
    <property type="match status" value="1"/>
</dbReference>
<evidence type="ECO:0000259" key="6">
    <source>
        <dbReference type="SMART" id="SM00983"/>
    </source>
</evidence>
<keyword evidence="2" id="KW-0547">Nucleotide-binding</keyword>
<reference evidence="8" key="1">
    <citation type="journal article" date="2019" name="Int. J. Syst. Evol. Microbiol.">
        <title>The Global Catalogue of Microorganisms (GCM) 10K type strain sequencing project: providing services to taxonomists for standard genome sequencing and annotation.</title>
        <authorList>
            <consortium name="The Broad Institute Genomics Platform"/>
            <consortium name="The Broad Institute Genome Sequencing Center for Infectious Disease"/>
            <person name="Wu L."/>
            <person name="Ma J."/>
        </authorList>
    </citation>
    <scope>NUCLEOTIDE SEQUENCE [LARGE SCALE GENOMIC DNA]</scope>
    <source>
        <strain evidence="8">IBRC-M 10813</strain>
    </source>
</reference>
<dbReference type="SMART" id="SM00983">
    <property type="entry name" value="TPK_B1_binding"/>
    <property type="match status" value="1"/>
</dbReference>
<dbReference type="Proteomes" id="UP001595843">
    <property type="component" value="Unassembled WGS sequence"/>
</dbReference>